<keyword evidence="4" id="KW-1185">Reference proteome</keyword>
<keyword evidence="2" id="KW-0472">Membrane</keyword>
<comment type="caution">
    <text evidence="3">The sequence shown here is derived from an EMBL/GenBank/DDBJ whole genome shotgun (WGS) entry which is preliminary data.</text>
</comment>
<proteinExistence type="predicted"/>
<reference evidence="3" key="1">
    <citation type="submission" date="2022-10" db="EMBL/GenBank/DDBJ databases">
        <title>WGS of marine actinomycetes from Thailand.</title>
        <authorList>
            <person name="Thawai C."/>
        </authorList>
    </citation>
    <scope>NUCLEOTIDE SEQUENCE</scope>
    <source>
        <strain evidence="3">SW21</strain>
    </source>
</reference>
<dbReference type="EMBL" id="JAPKFM010000002">
    <property type="protein sequence ID" value="MCX2962852.1"/>
    <property type="molecule type" value="Genomic_DNA"/>
</dbReference>
<dbReference type="Proteomes" id="UP001143347">
    <property type="component" value="Unassembled WGS sequence"/>
</dbReference>
<dbReference type="AlphaFoldDB" id="A0A9X3D164"/>
<gene>
    <name evidence="3" type="ORF">OSB52_01965</name>
</gene>
<accession>A0A9X3D164</accession>
<feature type="region of interest" description="Disordered" evidence="1">
    <location>
        <begin position="1"/>
        <end position="81"/>
    </location>
</feature>
<keyword evidence="2" id="KW-1133">Transmembrane helix</keyword>
<protein>
    <submittedName>
        <fullName evidence="3">Uncharacterized protein</fullName>
    </submittedName>
</protein>
<dbReference type="RefSeq" id="WP_266059914.1">
    <property type="nucleotide sequence ID" value="NZ_JAPKFM010000002.1"/>
</dbReference>
<feature type="transmembrane region" description="Helical" evidence="2">
    <location>
        <begin position="89"/>
        <end position="109"/>
    </location>
</feature>
<evidence type="ECO:0000313" key="4">
    <source>
        <dbReference type="Proteomes" id="UP001143347"/>
    </source>
</evidence>
<organism evidence="3 4">
    <name type="scientific">Gordonia aquimaris</name>
    <dbReference type="NCBI Taxonomy" id="2984863"/>
    <lineage>
        <taxon>Bacteria</taxon>
        <taxon>Bacillati</taxon>
        <taxon>Actinomycetota</taxon>
        <taxon>Actinomycetes</taxon>
        <taxon>Mycobacteriales</taxon>
        <taxon>Gordoniaceae</taxon>
        <taxon>Gordonia</taxon>
    </lineage>
</organism>
<keyword evidence="2" id="KW-0812">Transmembrane</keyword>
<sequence>MTSTGPTEPLRHQSRWVHHPNGPAPHSAPQGTAYRRSDAPLAGLPLSAVPPLPESPVFEPQTRPLRIERQAARPLPTARPARRQRLDPPVVMAALVMAALAVGVVVGIVTL</sequence>
<evidence type="ECO:0000256" key="2">
    <source>
        <dbReference type="SAM" id="Phobius"/>
    </source>
</evidence>
<name>A0A9X3D164_9ACTN</name>
<evidence type="ECO:0000313" key="3">
    <source>
        <dbReference type="EMBL" id="MCX2962852.1"/>
    </source>
</evidence>
<evidence type="ECO:0000256" key="1">
    <source>
        <dbReference type="SAM" id="MobiDB-lite"/>
    </source>
</evidence>